<keyword evidence="4" id="KW-1185">Reference proteome</keyword>
<evidence type="ECO:0000256" key="1">
    <source>
        <dbReference type="SAM" id="SignalP"/>
    </source>
</evidence>
<dbReference type="SUPFAM" id="SSF49503">
    <property type="entry name" value="Cupredoxins"/>
    <property type="match status" value="1"/>
</dbReference>
<proteinExistence type="predicted"/>
<dbReference type="SUPFAM" id="SSF49452">
    <property type="entry name" value="Starch-binding domain-like"/>
    <property type="match status" value="1"/>
</dbReference>
<accession>A0A4E0QQW4</accession>
<feature type="signal peptide" evidence="1">
    <location>
        <begin position="1"/>
        <end position="18"/>
    </location>
</feature>
<feature type="chain" id="PRO_5020038199" description="Rhamnogalacturonan lyase domain-containing protein" evidence="1">
    <location>
        <begin position="19"/>
        <end position="200"/>
    </location>
</feature>
<comment type="caution">
    <text evidence="3">The sequence shown here is derived from an EMBL/GenBank/DDBJ whole genome shotgun (WGS) entry which is preliminary data.</text>
</comment>
<dbReference type="Pfam" id="PF14686">
    <property type="entry name" value="fn3_3"/>
    <property type="match status" value="1"/>
</dbReference>
<dbReference type="Proteomes" id="UP000030428">
    <property type="component" value="Unassembled WGS sequence"/>
</dbReference>
<feature type="domain" description="Rhamnogalacturonan lyase" evidence="2">
    <location>
        <begin position="140"/>
        <end position="183"/>
    </location>
</feature>
<evidence type="ECO:0000259" key="2">
    <source>
        <dbReference type="Pfam" id="PF14686"/>
    </source>
</evidence>
<reference evidence="3 4" key="1">
    <citation type="journal article" date="2016" name="Front. Microbiol.">
        <title>Single-Cell (Meta-)Genomics of a Dimorphic Candidatus Thiomargarita nelsonii Reveals Genomic Plasticity.</title>
        <authorList>
            <person name="Flood B.E."/>
            <person name="Fliss P."/>
            <person name="Jones D.S."/>
            <person name="Dick G.J."/>
            <person name="Jain S."/>
            <person name="Kaster A.K."/>
            <person name="Winkel M."/>
            <person name="Mussmann M."/>
            <person name="Bailey J."/>
        </authorList>
    </citation>
    <scope>NUCLEOTIDE SEQUENCE [LARGE SCALE GENOMIC DNA]</scope>
    <source>
        <strain evidence="3">Hydrate Ridge</strain>
    </source>
</reference>
<dbReference type="InterPro" id="IPR029413">
    <property type="entry name" value="RG-lyase_II"/>
</dbReference>
<evidence type="ECO:0000313" key="4">
    <source>
        <dbReference type="Proteomes" id="UP000030428"/>
    </source>
</evidence>
<name>A0A4E0QQW4_9GAMM</name>
<dbReference type="InterPro" id="IPR008972">
    <property type="entry name" value="Cupredoxin"/>
</dbReference>
<dbReference type="AlphaFoldDB" id="A0A4E0QQW4"/>
<dbReference type="InterPro" id="IPR013784">
    <property type="entry name" value="Carb-bd-like_fold"/>
</dbReference>
<dbReference type="EMBL" id="JSZA02000040">
    <property type="protein sequence ID" value="TGO03098.1"/>
    <property type="molecule type" value="Genomic_DNA"/>
</dbReference>
<dbReference type="Gene3D" id="2.60.40.420">
    <property type="entry name" value="Cupredoxins - blue copper proteins"/>
    <property type="match status" value="1"/>
</dbReference>
<gene>
    <name evidence="3" type="ORF">PN36_12660</name>
</gene>
<evidence type="ECO:0000313" key="3">
    <source>
        <dbReference type="EMBL" id="TGO03098.1"/>
    </source>
</evidence>
<protein>
    <recommendedName>
        <fullName evidence="2">Rhamnogalacturonan lyase domain-containing protein</fullName>
    </recommendedName>
</protein>
<organism evidence="3 4">
    <name type="scientific">Candidatus Thiomargarita nelsonii</name>
    <dbReference type="NCBI Taxonomy" id="1003181"/>
    <lineage>
        <taxon>Bacteria</taxon>
        <taxon>Pseudomonadati</taxon>
        <taxon>Pseudomonadota</taxon>
        <taxon>Gammaproteobacteria</taxon>
        <taxon>Thiotrichales</taxon>
        <taxon>Thiotrichaceae</taxon>
        <taxon>Thiomargarita</taxon>
    </lineage>
</organism>
<dbReference type="GO" id="GO:0030246">
    <property type="term" value="F:carbohydrate binding"/>
    <property type="evidence" value="ECO:0007669"/>
    <property type="project" value="InterPro"/>
</dbReference>
<keyword evidence="1" id="KW-0732">Signal</keyword>
<sequence>MKIILSCLFLLAIATAQAGDIGGTIINKSRLNPKHIVVYLDGNIADSNKTEAFVIEQKKRKFRPTFLVVPVNRSIIFRNNEAKDINHNVFSRSPNWNVDLGLMGPGNQQSRVFPKQGRVRVLCSVHRHMRMEVYVTPNAYFAEVKNSRYVIKDVPPGTYTIKAWVSNGRIRSSTSRITVTSGKMAVWDVELRRRGRRRSR</sequence>